<protein>
    <submittedName>
        <fullName evidence="2">GNAT family N-acetyltransferase</fullName>
    </submittedName>
</protein>
<dbReference type="SUPFAM" id="SSF55729">
    <property type="entry name" value="Acyl-CoA N-acyltransferases (Nat)"/>
    <property type="match status" value="1"/>
</dbReference>
<dbReference type="InterPro" id="IPR016181">
    <property type="entry name" value="Acyl_CoA_acyltransferase"/>
</dbReference>
<dbReference type="Pfam" id="PF13302">
    <property type="entry name" value="Acetyltransf_3"/>
    <property type="match status" value="1"/>
</dbReference>
<dbReference type="Proteomes" id="UP000479114">
    <property type="component" value="Chromosome"/>
</dbReference>
<reference evidence="2 3" key="1">
    <citation type="submission" date="2020-02" db="EMBL/GenBank/DDBJ databases">
        <title>Paenibacillus sp. nov., isolated from rhizosphere soil of tomato.</title>
        <authorList>
            <person name="Weon H.-Y."/>
            <person name="Lee S.A."/>
        </authorList>
    </citation>
    <scope>NUCLEOTIDE SEQUENCE [LARGE SCALE GENOMIC DNA]</scope>
    <source>
        <strain evidence="2 3">14171R-81</strain>
    </source>
</reference>
<keyword evidence="3" id="KW-1185">Reference proteome</keyword>
<feature type="domain" description="N-acetyltransferase" evidence="1">
    <location>
        <begin position="18"/>
        <end position="180"/>
    </location>
</feature>
<dbReference type="GO" id="GO:0008999">
    <property type="term" value="F:protein-N-terminal-alanine acetyltransferase activity"/>
    <property type="evidence" value="ECO:0007669"/>
    <property type="project" value="TreeGrafter"/>
</dbReference>
<keyword evidence="2" id="KW-0808">Transferase</keyword>
<dbReference type="PANTHER" id="PTHR43792:SF9">
    <property type="entry name" value="RIBOSOMAL-PROTEIN-ALANINE ACETYLTRANSFERASE"/>
    <property type="match status" value="1"/>
</dbReference>
<dbReference type="PROSITE" id="PS51186">
    <property type="entry name" value="GNAT"/>
    <property type="match status" value="1"/>
</dbReference>
<proteinExistence type="predicted"/>
<dbReference type="InterPro" id="IPR000182">
    <property type="entry name" value="GNAT_dom"/>
</dbReference>
<evidence type="ECO:0000313" key="2">
    <source>
        <dbReference type="EMBL" id="QHW33687.1"/>
    </source>
</evidence>
<name>A0A6C0P5C8_9BACL</name>
<dbReference type="EMBL" id="CP048286">
    <property type="protein sequence ID" value="QHW33687.1"/>
    <property type="molecule type" value="Genomic_DNA"/>
</dbReference>
<dbReference type="InterPro" id="IPR051531">
    <property type="entry name" value="N-acetyltransferase"/>
</dbReference>
<gene>
    <name evidence="2" type="ORF">GZH47_24740</name>
</gene>
<sequence length="194" mass="22609">MSFNEQFQQFPIIETERFLLRELQPDDAEEYYNYFSDHEVTRFWGYDSPKDVKTVMNTFVRFSNAFKRKEMIVWGISSKTTNKIIGTCILGNFVRGSMANLSYNLAREQWKQGIMEESLRAVIPFGFHHLELHRIQAAVMPENIASIHVLEKIEFKKEGLLREYSFGTLFTDTLMYSLLAGEFKGASVIHLADK</sequence>
<dbReference type="PANTHER" id="PTHR43792">
    <property type="entry name" value="GNAT FAMILY, PUTATIVE (AFU_ORTHOLOGUE AFUA_3G00765)-RELATED-RELATED"/>
    <property type="match status" value="1"/>
</dbReference>
<dbReference type="RefSeq" id="WP_162643685.1">
    <property type="nucleotide sequence ID" value="NZ_CP048286.1"/>
</dbReference>
<dbReference type="GO" id="GO:0005737">
    <property type="term" value="C:cytoplasm"/>
    <property type="evidence" value="ECO:0007669"/>
    <property type="project" value="TreeGrafter"/>
</dbReference>
<accession>A0A6C0P5C8</accession>
<dbReference type="AlphaFoldDB" id="A0A6C0P5C8"/>
<evidence type="ECO:0000259" key="1">
    <source>
        <dbReference type="PROSITE" id="PS51186"/>
    </source>
</evidence>
<dbReference type="KEGG" id="prz:GZH47_24740"/>
<dbReference type="Gene3D" id="3.40.630.30">
    <property type="match status" value="1"/>
</dbReference>
<organism evidence="2 3">
    <name type="scientific">Paenibacillus rhizovicinus</name>
    <dbReference type="NCBI Taxonomy" id="2704463"/>
    <lineage>
        <taxon>Bacteria</taxon>
        <taxon>Bacillati</taxon>
        <taxon>Bacillota</taxon>
        <taxon>Bacilli</taxon>
        <taxon>Bacillales</taxon>
        <taxon>Paenibacillaceae</taxon>
        <taxon>Paenibacillus</taxon>
    </lineage>
</organism>
<evidence type="ECO:0000313" key="3">
    <source>
        <dbReference type="Proteomes" id="UP000479114"/>
    </source>
</evidence>